<comment type="caution">
    <text evidence="1">The sequence shown here is derived from an EMBL/GenBank/DDBJ whole genome shotgun (WGS) entry which is preliminary data.</text>
</comment>
<sequence length="67" mass="7179">MDDLDDLSGLDALDDLDDLDELDELDELANLNYLTNVRDGDMAVCMAGVSSMMAGFSITSSSCSLHC</sequence>
<reference evidence="1" key="1">
    <citation type="journal article" date="2019" name="bioRxiv">
        <title>The Genome of the Zebra Mussel, Dreissena polymorpha: A Resource for Invasive Species Research.</title>
        <authorList>
            <person name="McCartney M.A."/>
            <person name="Auch B."/>
            <person name="Kono T."/>
            <person name="Mallez S."/>
            <person name="Zhang Y."/>
            <person name="Obille A."/>
            <person name="Becker A."/>
            <person name="Abrahante J.E."/>
            <person name="Garbe J."/>
            <person name="Badalamenti J.P."/>
            <person name="Herman A."/>
            <person name="Mangelson H."/>
            <person name="Liachko I."/>
            <person name="Sullivan S."/>
            <person name="Sone E.D."/>
            <person name="Koren S."/>
            <person name="Silverstein K.A.T."/>
            <person name="Beckman K.B."/>
            <person name="Gohl D.M."/>
        </authorList>
    </citation>
    <scope>NUCLEOTIDE SEQUENCE</scope>
    <source>
        <strain evidence="1">Duluth1</strain>
        <tissue evidence="1">Whole animal</tissue>
    </source>
</reference>
<organism evidence="1 2">
    <name type="scientific">Dreissena polymorpha</name>
    <name type="common">Zebra mussel</name>
    <name type="synonym">Mytilus polymorpha</name>
    <dbReference type="NCBI Taxonomy" id="45954"/>
    <lineage>
        <taxon>Eukaryota</taxon>
        <taxon>Metazoa</taxon>
        <taxon>Spiralia</taxon>
        <taxon>Lophotrochozoa</taxon>
        <taxon>Mollusca</taxon>
        <taxon>Bivalvia</taxon>
        <taxon>Autobranchia</taxon>
        <taxon>Heteroconchia</taxon>
        <taxon>Euheterodonta</taxon>
        <taxon>Imparidentia</taxon>
        <taxon>Neoheterodontei</taxon>
        <taxon>Myida</taxon>
        <taxon>Dreissenoidea</taxon>
        <taxon>Dreissenidae</taxon>
        <taxon>Dreissena</taxon>
    </lineage>
</organism>
<evidence type="ECO:0000313" key="2">
    <source>
        <dbReference type="Proteomes" id="UP000828390"/>
    </source>
</evidence>
<gene>
    <name evidence="1" type="ORF">DPMN_063768</name>
</gene>
<evidence type="ECO:0000313" key="1">
    <source>
        <dbReference type="EMBL" id="KAH3720859.1"/>
    </source>
</evidence>
<reference evidence="1" key="2">
    <citation type="submission" date="2020-11" db="EMBL/GenBank/DDBJ databases">
        <authorList>
            <person name="McCartney M.A."/>
            <person name="Auch B."/>
            <person name="Kono T."/>
            <person name="Mallez S."/>
            <person name="Becker A."/>
            <person name="Gohl D.M."/>
            <person name="Silverstein K.A.T."/>
            <person name="Koren S."/>
            <person name="Bechman K.B."/>
            <person name="Herman A."/>
            <person name="Abrahante J.E."/>
            <person name="Garbe J."/>
        </authorList>
    </citation>
    <scope>NUCLEOTIDE SEQUENCE</scope>
    <source>
        <strain evidence="1">Duluth1</strain>
        <tissue evidence="1">Whole animal</tissue>
    </source>
</reference>
<dbReference type="Proteomes" id="UP000828390">
    <property type="component" value="Unassembled WGS sequence"/>
</dbReference>
<proteinExistence type="predicted"/>
<name>A0A9D4HKG9_DREPO</name>
<accession>A0A9D4HKG9</accession>
<dbReference type="AlphaFoldDB" id="A0A9D4HKG9"/>
<protein>
    <submittedName>
        <fullName evidence="1">Uncharacterized protein</fullName>
    </submittedName>
</protein>
<dbReference type="EMBL" id="JAIWYP010000013">
    <property type="protein sequence ID" value="KAH3720859.1"/>
    <property type="molecule type" value="Genomic_DNA"/>
</dbReference>
<keyword evidence="2" id="KW-1185">Reference proteome</keyword>